<protein>
    <submittedName>
        <fullName evidence="1">Uncharacterized protein</fullName>
    </submittedName>
</protein>
<dbReference type="AlphaFoldDB" id="A0A314YIM7"/>
<dbReference type="EMBL" id="PJQY01001165">
    <property type="protein sequence ID" value="PQQ04999.1"/>
    <property type="molecule type" value="Genomic_DNA"/>
</dbReference>
<keyword evidence="2" id="KW-1185">Reference proteome</keyword>
<evidence type="ECO:0000313" key="2">
    <source>
        <dbReference type="Proteomes" id="UP000250321"/>
    </source>
</evidence>
<reference evidence="1 2" key="1">
    <citation type="submission" date="2018-02" db="EMBL/GenBank/DDBJ databases">
        <title>Draft genome of wild Prunus yedoensis var. nudiflora.</title>
        <authorList>
            <person name="Baek S."/>
            <person name="Kim J.-H."/>
            <person name="Choi K."/>
            <person name="Kim G.-B."/>
            <person name="Cho A."/>
            <person name="Jang H."/>
            <person name="Shin C.-H."/>
            <person name="Yu H.-J."/>
            <person name="Mun J.-H."/>
        </authorList>
    </citation>
    <scope>NUCLEOTIDE SEQUENCE [LARGE SCALE GENOMIC DNA]</scope>
    <source>
        <strain evidence="2">cv. Jeju island</strain>
        <tissue evidence="1">Leaf</tissue>
    </source>
</reference>
<sequence>MMDIFGAIPVEVGSPIGCIWNQGNKQSRDCRPSDWALALERQNVKIRALKWELERQSHYVCGSYSF</sequence>
<accession>A0A314YIM7</accession>
<gene>
    <name evidence="1" type="ORF">Pyn_12485</name>
</gene>
<proteinExistence type="predicted"/>
<name>A0A314YIM7_PRUYE</name>
<evidence type="ECO:0000313" key="1">
    <source>
        <dbReference type="EMBL" id="PQQ04999.1"/>
    </source>
</evidence>
<organism evidence="1 2">
    <name type="scientific">Prunus yedoensis var. nudiflora</name>
    <dbReference type="NCBI Taxonomy" id="2094558"/>
    <lineage>
        <taxon>Eukaryota</taxon>
        <taxon>Viridiplantae</taxon>
        <taxon>Streptophyta</taxon>
        <taxon>Embryophyta</taxon>
        <taxon>Tracheophyta</taxon>
        <taxon>Spermatophyta</taxon>
        <taxon>Magnoliopsida</taxon>
        <taxon>eudicotyledons</taxon>
        <taxon>Gunneridae</taxon>
        <taxon>Pentapetalae</taxon>
        <taxon>rosids</taxon>
        <taxon>fabids</taxon>
        <taxon>Rosales</taxon>
        <taxon>Rosaceae</taxon>
        <taxon>Amygdaloideae</taxon>
        <taxon>Amygdaleae</taxon>
        <taxon>Prunus</taxon>
    </lineage>
</organism>
<dbReference type="Proteomes" id="UP000250321">
    <property type="component" value="Unassembled WGS sequence"/>
</dbReference>
<comment type="caution">
    <text evidence="1">The sequence shown here is derived from an EMBL/GenBank/DDBJ whole genome shotgun (WGS) entry which is preliminary data.</text>
</comment>